<dbReference type="EMBL" id="VOXD01000009">
    <property type="protein sequence ID" value="TXF90112.1"/>
    <property type="molecule type" value="Genomic_DNA"/>
</dbReference>
<evidence type="ECO:0000259" key="2">
    <source>
        <dbReference type="Pfam" id="PF03190"/>
    </source>
</evidence>
<dbReference type="Gene3D" id="3.40.30.10">
    <property type="entry name" value="Glutaredoxin"/>
    <property type="match status" value="1"/>
</dbReference>
<feature type="chain" id="PRO_5022751249" evidence="1">
    <location>
        <begin position="26"/>
        <end position="707"/>
    </location>
</feature>
<dbReference type="PANTHER" id="PTHR42899">
    <property type="entry name" value="SPERMATOGENESIS-ASSOCIATED PROTEIN 20"/>
    <property type="match status" value="1"/>
</dbReference>
<dbReference type="InterPro" id="IPR012341">
    <property type="entry name" value="6hp_glycosidase-like_sf"/>
</dbReference>
<dbReference type="InterPro" id="IPR008928">
    <property type="entry name" value="6-hairpin_glycosidase_sf"/>
</dbReference>
<protein>
    <submittedName>
        <fullName evidence="3">Thioredoxin domain-containing protein</fullName>
    </submittedName>
</protein>
<accession>A0A5C7FU85</accession>
<dbReference type="PANTHER" id="PTHR42899:SF1">
    <property type="entry name" value="SPERMATOGENESIS-ASSOCIATED PROTEIN 20"/>
    <property type="match status" value="1"/>
</dbReference>
<dbReference type="AlphaFoldDB" id="A0A5C7FU85"/>
<dbReference type="PIRSF" id="PIRSF006402">
    <property type="entry name" value="UCP006402_thioredoxin"/>
    <property type="match status" value="1"/>
</dbReference>
<sequence>MNSKLLTFISLALTTLFCTCGPAQNDGSDSATAPVMNHLAGQKSPYLLQHARNPVDWYPWGDEALAKAADENKLLIISVGYAACHWCHVMEHESFEDSTVAAVMNEHFVSIKVDREERPDVDDVYMTACQLSNQRGCGWPLNVVALPDGRPIWAGTYFPREQWLRLLGQFRDLQTDNPAKMEEYAASLTNELVKLNNFSPDDKQQLPLGRKELSALATQLIGTLDLQNGGAAGAPKFPMPVLYEFLLAQHFYSHDEATLAAVTLTLDKMADGGIYDHLAGGFARYSTDSLWKVPHFEKMLYDNGQLVSLYAHAYQATGNERYADVVRQTIRFVEDALSDPNGAFYASLDADTEGEEGLTYVWTRAEIDATLNDDKLADAFSEYYSVTQTGNWEGRNILHRSKGAASIAKKHGFADTDDLKEAMTKAASTLLAARKLRPQPGLDDKALTAWNSLMITGYTDAFRALGDEAYRDRAVKAGNFLRQQMMSSDGRLNRNFKDGNSAINAFLDDYALLAQACIDLYQITFDEAWLTTAEKLVEYAGAHFYDEKTGLYNYTSDLDPALISGNVPVDDQVIPSGNSIMARALHQLGILLAEDELQERARNMMALVYPALHNNGPRFYANWARLGTEITEPTFEVAILGADAGAMRRHMSKGYHPNALYLGGDSEGQLELLTNKLVPGETTIYVCLEKVCQLPVNDPELALGQLR</sequence>
<dbReference type="SUPFAM" id="SSF52833">
    <property type="entry name" value="Thioredoxin-like"/>
    <property type="match status" value="1"/>
</dbReference>
<dbReference type="InterPro" id="IPR024705">
    <property type="entry name" value="Ssp411"/>
</dbReference>
<dbReference type="Gene3D" id="1.50.10.20">
    <property type="match status" value="1"/>
</dbReference>
<comment type="caution">
    <text evidence="3">The sequence shown here is derived from an EMBL/GenBank/DDBJ whole genome shotgun (WGS) entry which is preliminary data.</text>
</comment>
<dbReference type="OrthoDB" id="9762614at2"/>
<proteinExistence type="predicted"/>
<feature type="signal peptide" evidence="1">
    <location>
        <begin position="1"/>
        <end position="25"/>
    </location>
</feature>
<dbReference type="SUPFAM" id="SSF48208">
    <property type="entry name" value="Six-hairpin glycosidases"/>
    <property type="match status" value="1"/>
</dbReference>
<gene>
    <name evidence="3" type="ORF">FUA23_07680</name>
</gene>
<evidence type="ECO:0000256" key="1">
    <source>
        <dbReference type="SAM" id="SignalP"/>
    </source>
</evidence>
<dbReference type="RefSeq" id="WP_147930151.1">
    <property type="nucleotide sequence ID" value="NZ_VOXD01000009.1"/>
</dbReference>
<dbReference type="GO" id="GO:0005975">
    <property type="term" value="P:carbohydrate metabolic process"/>
    <property type="evidence" value="ECO:0007669"/>
    <property type="project" value="InterPro"/>
</dbReference>
<dbReference type="CDD" id="cd02955">
    <property type="entry name" value="SSP411"/>
    <property type="match status" value="1"/>
</dbReference>
<dbReference type="Proteomes" id="UP000321907">
    <property type="component" value="Unassembled WGS sequence"/>
</dbReference>
<feature type="domain" description="Spermatogenesis-associated protein 20-like TRX" evidence="2">
    <location>
        <begin position="37"/>
        <end position="190"/>
    </location>
</feature>
<keyword evidence="1" id="KW-0732">Signal</keyword>
<evidence type="ECO:0000313" key="4">
    <source>
        <dbReference type="Proteomes" id="UP000321907"/>
    </source>
</evidence>
<organism evidence="3 4">
    <name type="scientific">Neolewinella aurantiaca</name>
    <dbReference type="NCBI Taxonomy" id="2602767"/>
    <lineage>
        <taxon>Bacteria</taxon>
        <taxon>Pseudomonadati</taxon>
        <taxon>Bacteroidota</taxon>
        <taxon>Saprospiria</taxon>
        <taxon>Saprospirales</taxon>
        <taxon>Lewinellaceae</taxon>
        <taxon>Neolewinella</taxon>
    </lineage>
</organism>
<dbReference type="InterPro" id="IPR004879">
    <property type="entry name" value="Ssp411-like_TRX"/>
</dbReference>
<evidence type="ECO:0000313" key="3">
    <source>
        <dbReference type="EMBL" id="TXF90112.1"/>
    </source>
</evidence>
<name>A0A5C7FU85_9BACT</name>
<dbReference type="Pfam" id="PF03190">
    <property type="entry name" value="Thioredox_DsbH"/>
    <property type="match status" value="1"/>
</dbReference>
<reference evidence="3 4" key="1">
    <citation type="submission" date="2019-08" db="EMBL/GenBank/DDBJ databases">
        <title>Lewinella sp. strain SSH13 Genome sequencing and assembly.</title>
        <authorList>
            <person name="Kim I."/>
        </authorList>
    </citation>
    <scope>NUCLEOTIDE SEQUENCE [LARGE SCALE GENOMIC DNA]</scope>
    <source>
        <strain evidence="3 4">SSH13</strain>
    </source>
</reference>
<keyword evidence="4" id="KW-1185">Reference proteome</keyword>
<dbReference type="InterPro" id="IPR036249">
    <property type="entry name" value="Thioredoxin-like_sf"/>
</dbReference>
<dbReference type="Gene3D" id="1.50.10.10">
    <property type="match status" value="1"/>
</dbReference>